<evidence type="ECO:0000256" key="4">
    <source>
        <dbReference type="ARBA" id="ARBA00023136"/>
    </source>
</evidence>
<name>A0AAD7WUB6_9TELE</name>
<evidence type="ECO:0000256" key="5">
    <source>
        <dbReference type="SAM" id="Phobius"/>
    </source>
</evidence>
<proteinExistence type="predicted"/>
<dbReference type="Pfam" id="PF00083">
    <property type="entry name" value="Sugar_tr"/>
    <property type="match status" value="1"/>
</dbReference>
<dbReference type="PANTHER" id="PTHR23503">
    <property type="entry name" value="SOLUTE CARRIER FAMILY 2"/>
    <property type="match status" value="1"/>
</dbReference>
<dbReference type="InterPro" id="IPR045263">
    <property type="entry name" value="GLUT"/>
</dbReference>
<evidence type="ECO:0000313" key="6">
    <source>
        <dbReference type="EMBL" id="KAJ8409290.1"/>
    </source>
</evidence>
<evidence type="ECO:0000256" key="3">
    <source>
        <dbReference type="ARBA" id="ARBA00022989"/>
    </source>
</evidence>
<feature type="transmembrane region" description="Helical" evidence="5">
    <location>
        <begin position="104"/>
        <end position="121"/>
    </location>
</feature>
<dbReference type="GO" id="GO:0046323">
    <property type="term" value="P:D-glucose import"/>
    <property type="evidence" value="ECO:0007669"/>
    <property type="project" value="TreeGrafter"/>
</dbReference>
<dbReference type="PANTHER" id="PTHR23503:SF130">
    <property type="entry name" value="SOLUTE CARRIER FAMILY 2 (FACILITATED GLUCOSE TRANSPORTER), MEMBER 9-LIKE 1"/>
    <property type="match status" value="1"/>
</dbReference>
<dbReference type="SUPFAM" id="SSF103473">
    <property type="entry name" value="MFS general substrate transporter"/>
    <property type="match status" value="1"/>
</dbReference>
<evidence type="ECO:0000256" key="2">
    <source>
        <dbReference type="ARBA" id="ARBA00022692"/>
    </source>
</evidence>
<organism evidence="6 7">
    <name type="scientific">Aldrovandia affinis</name>
    <dbReference type="NCBI Taxonomy" id="143900"/>
    <lineage>
        <taxon>Eukaryota</taxon>
        <taxon>Metazoa</taxon>
        <taxon>Chordata</taxon>
        <taxon>Craniata</taxon>
        <taxon>Vertebrata</taxon>
        <taxon>Euteleostomi</taxon>
        <taxon>Actinopterygii</taxon>
        <taxon>Neopterygii</taxon>
        <taxon>Teleostei</taxon>
        <taxon>Notacanthiformes</taxon>
        <taxon>Halosauridae</taxon>
        <taxon>Aldrovandia</taxon>
    </lineage>
</organism>
<sequence>MEIEEMVAEQAAIKGQQSQSLVELLRDRHVRWQLLTMLVINISIQFSGISAISVFSFNIFKEMNIPVDKIRYVTLGVGASEVLTSITCGFLIENVGRRALLWRGFGAMSVVMALITLSLQLKRAFCHR</sequence>
<dbReference type="GO" id="GO:0070837">
    <property type="term" value="P:dehydroascorbic acid transport"/>
    <property type="evidence" value="ECO:0007669"/>
    <property type="project" value="TreeGrafter"/>
</dbReference>
<dbReference type="InterPro" id="IPR005828">
    <property type="entry name" value="MFS_sugar_transport-like"/>
</dbReference>
<keyword evidence="4 5" id="KW-0472">Membrane</keyword>
<keyword evidence="7" id="KW-1185">Reference proteome</keyword>
<dbReference type="Gene3D" id="1.20.1250.20">
    <property type="entry name" value="MFS general substrate transporter like domains"/>
    <property type="match status" value="1"/>
</dbReference>
<accession>A0AAD7WUB6</accession>
<comment type="subcellular location">
    <subcellularLocation>
        <location evidence="1">Membrane</location>
        <topology evidence="1">Multi-pass membrane protein</topology>
    </subcellularLocation>
</comment>
<keyword evidence="2 5" id="KW-0812">Transmembrane</keyword>
<protein>
    <submittedName>
        <fullName evidence="6">Uncharacterized protein</fullName>
    </submittedName>
</protein>
<evidence type="ECO:0000313" key="7">
    <source>
        <dbReference type="Proteomes" id="UP001221898"/>
    </source>
</evidence>
<dbReference type="EMBL" id="JAINUG010000031">
    <property type="protein sequence ID" value="KAJ8409290.1"/>
    <property type="molecule type" value="Genomic_DNA"/>
</dbReference>
<dbReference type="Proteomes" id="UP001221898">
    <property type="component" value="Unassembled WGS sequence"/>
</dbReference>
<dbReference type="GO" id="GO:0005886">
    <property type="term" value="C:plasma membrane"/>
    <property type="evidence" value="ECO:0007669"/>
    <property type="project" value="TreeGrafter"/>
</dbReference>
<dbReference type="GO" id="GO:0055056">
    <property type="term" value="F:D-glucose transmembrane transporter activity"/>
    <property type="evidence" value="ECO:0007669"/>
    <property type="project" value="TreeGrafter"/>
</dbReference>
<reference evidence="6" key="1">
    <citation type="journal article" date="2023" name="Science">
        <title>Genome structures resolve the early diversification of teleost fishes.</title>
        <authorList>
            <person name="Parey E."/>
            <person name="Louis A."/>
            <person name="Montfort J."/>
            <person name="Bouchez O."/>
            <person name="Roques C."/>
            <person name="Iampietro C."/>
            <person name="Lluch J."/>
            <person name="Castinel A."/>
            <person name="Donnadieu C."/>
            <person name="Desvignes T."/>
            <person name="Floi Bucao C."/>
            <person name="Jouanno E."/>
            <person name="Wen M."/>
            <person name="Mejri S."/>
            <person name="Dirks R."/>
            <person name="Jansen H."/>
            <person name="Henkel C."/>
            <person name="Chen W.J."/>
            <person name="Zahm M."/>
            <person name="Cabau C."/>
            <person name="Klopp C."/>
            <person name="Thompson A.W."/>
            <person name="Robinson-Rechavi M."/>
            <person name="Braasch I."/>
            <person name="Lecointre G."/>
            <person name="Bobe J."/>
            <person name="Postlethwait J.H."/>
            <person name="Berthelot C."/>
            <person name="Roest Crollius H."/>
            <person name="Guiguen Y."/>
        </authorList>
    </citation>
    <scope>NUCLEOTIDE SEQUENCE</scope>
    <source>
        <strain evidence="6">NC1722</strain>
    </source>
</reference>
<feature type="transmembrane region" description="Helical" evidence="5">
    <location>
        <begin position="72"/>
        <end position="92"/>
    </location>
</feature>
<keyword evidence="3 5" id="KW-1133">Transmembrane helix</keyword>
<gene>
    <name evidence="6" type="ORF">AAFF_G00234880</name>
</gene>
<dbReference type="InterPro" id="IPR036259">
    <property type="entry name" value="MFS_trans_sf"/>
</dbReference>
<comment type="caution">
    <text evidence="6">The sequence shown here is derived from an EMBL/GenBank/DDBJ whole genome shotgun (WGS) entry which is preliminary data.</text>
</comment>
<evidence type="ECO:0000256" key="1">
    <source>
        <dbReference type="ARBA" id="ARBA00004141"/>
    </source>
</evidence>
<dbReference type="AlphaFoldDB" id="A0AAD7WUB6"/>
<feature type="transmembrane region" description="Helical" evidence="5">
    <location>
        <begin position="34"/>
        <end position="60"/>
    </location>
</feature>